<sequence>MWIPRQVEDLLARILIVPIGIQAMLNNLQDVYAIVNIRGMVTRFVNGCLLCKQSKEENRSSIRGQRRRLPQSEWDSYGTTRYALVLKDELTHCCELMACDSPTSGVEFSAGEYAL</sequence>
<organism evidence="1 2">
    <name type="scientific">Phytophthora palmivora</name>
    <dbReference type="NCBI Taxonomy" id="4796"/>
    <lineage>
        <taxon>Eukaryota</taxon>
        <taxon>Sar</taxon>
        <taxon>Stramenopiles</taxon>
        <taxon>Oomycota</taxon>
        <taxon>Peronosporomycetes</taxon>
        <taxon>Peronosporales</taxon>
        <taxon>Peronosporaceae</taxon>
        <taxon>Phytophthora</taxon>
    </lineage>
</organism>
<dbReference type="AlphaFoldDB" id="A0A2P4XF77"/>
<protein>
    <recommendedName>
        <fullName evidence="3">Integrase zinc-binding domain-containing protein</fullName>
    </recommendedName>
</protein>
<name>A0A2P4XF77_9STRA</name>
<comment type="caution">
    <text evidence="1">The sequence shown here is derived from an EMBL/GenBank/DDBJ whole genome shotgun (WGS) entry which is preliminary data.</text>
</comment>
<dbReference type="Proteomes" id="UP000237271">
    <property type="component" value="Unassembled WGS sequence"/>
</dbReference>
<evidence type="ECO:0008006" key="3">
    <source>
        <dbReference type="Google" id="ProtNLM"/>
    </source>
</evidence>
<proteinExistence type="predicted"/>
<dbReference type="OrthoDB" id="5984724at2759"/>
<gene>
    <name evidence="1" type="ORF">PHPALM_20306</name>
</gene>
<dbReference type="EMBL" id="NCKW01011159">
    <property type="protein sequence ID" value="POM64205.1"/>
    <property type="molecule type" value="Genomic_DNA"/>
</dbReference>
<reference evidence="1 2" key="1">
    <citation type="journal article" date="2017" name="Genome Biol. Evol.">
        <title>Phytophthora megakarya and P. palmivora, closely related causal agents of cacao black pod rot, underwent increases in genome sizes and gene numbers by different mechanisms.</title>
        <authorList>
            <person name="Ali S.S."/>
            <person name="Shao J."/>
            <person name="Lary D.J."/>
            <person name="Kronmiller B."/>
            <person name="Shen D."/>
            <person name="Strem M.D."/>
            <person name="Amoako-Attah I."/>
            <person name="Akrofi A.Y."/>
            <person name="Begoude B.A."/>
            <person name="Ten Hoopen G.M."/>
            <person name="Coulibaly K."/>
            <person name="Kebe B.I."/>
            <person name="Melnick R.L."/>
            <person name="Guiltinan M.J."/>
            <person name="Tyler B.M."/>
            <person name="Meinhardt L.W."/>
            <person name="Bailey B.A."/>
        </authorList>
    </citation>
    <scope>NUCLEOTIDE SEQUENCE [LARGE SCALE GENOMIC DNA]</scope>
    <source>
        <strain evidence="2">sbr112.9</strain>
    </source>
</reference>
<evidence type="ECO:0000313" key="2">
    <source>
        <dbReference type="Proteomes" id="UP000237271"/>
    </source>
</evidence>
<keyword evidence="2" id="KW-1185">Reference proteome</keyword>
<accession>A0A2P4XF77</accession>
<evidence type="ECO:0000313" key="1">
    <source>
        <dbReference type="EMBL" id="POM64205.1"/>
    </source>
</evidence>